<dbReference type="PROSITE" id="PS51273">
    <property type="entry name" value="GATASE_TYPE_1"/>
    <property type="match status" value="1"/>
</dbReference>
<dbReference type="RefSeq" id="WP_184294099.1">
    <property type="nucleotide sequence ID" value="NZ_JACHXO010000001.1"/>
</dbReference>
<organism evidence="2 3">
    <name type="scientific">Roseateles terrae</name>
    <dbReference type="NCBI Taxonomy" id="431060"/>
    <lineage>
        <taxon>Bacteria</taxon>
        <taxon>Pseudomonadati</taxon>
        <taxon>Pseudomonadota</taxon>
        <taxon>Betaproteobacteria</taxon>
        <taxon>Burkholderiales</taxon>
        <taxon>Sphaerotilaceae</taxon>
        <taxon>Roseateles</taxon>
    </lineage>
</organism>
<dbReference type="InterPro" id="IPR029062">
    <property type="entry name" value="Class_I_gatase-like"/>
</dbReference>
<dbReference type="InterPro" id="IPR017926">
    <property type="entry name" value="GATASE"/>
</dbReference>
<feature type="domain" description="Glutamine amidotransferase" evidence="1">
    <location>
        <begin position="18"/>
        <end position="174"/>
    </location>
</feature>
<evidence type="ECO:0000313" key="3">
    <source>
        <dbReference type="Proteomes" id="UP000574369"/>
    </source>
</evidence>
<dbReference type="InterPro" id="IPR044992">
    <property type="entry name" value="ChyE-like"/>
</dbReference>
<gene>
    <name evidence="2" type="ORF">FHS28_000690</name>
</gene>
<proteinExistence type="predicted"/>
<accession>A0ABR6GMH7</accession>
<dbReference type="SUPFAM" id="SSF52317">
    <property type="entry name" value="Class I glutamine amidotransferase-like"/>
    <property type="match status" value="1"/>
</dbReference>
<keyword evidence="3" id="KW-1185">Reference proteome</keyword>
<dbReference type="Gene3D" id="3.40.50.880">
    <property type="match status" value="1"/>
</dbReference>
<name>A0ABR6GMH7_9BURK</name>
<dbReference type="CDD" id="cd01741">
    <property type="entry name" value="GATase1_1"/>
    <property type="match status" value="1"/>
</dbReference>
<evidence type="ECO:0000259" key="1">
    <source>
        <dbReference type="Pfam" id="PF00117"/>
    </source>
</evidence>
<protein>
    <submittedName>
        <fullName evidence="2">GMP synthase-like glutamine amidotransferase</fullName>
    </submittedName>
</protein>
<sequence length="242" mass="27115">MRPVLILQHEPAQGPGFLLQCLREHGLPLELLRPDLGDRPPAYAGDFSGVVLLGSDHSVRDRLPWIDRERLLLANALRLGRPVLGHCFGAQQLARTLGATVNRNPRPDIGWRELWVTPAARHLFDGQERLLSFNWHHDSFQMPPGATRTLFGLHGLNKGFAFGPHLGLQSHLEVTDEGLRQWCAHGRAELATGQGPTVQSEQDILSDLPERLARVRRAARALYHHWIGHLDRRPVAARPRAA</sequence>
<reference evidence="2 3" key="1">
    <citation type="submission" date="2020-08" db="EMBL/GenBank/DDBJ databases">
        <title>Genomic Encyclopedia of Type Strains, Phase III (KMG-III): the genomes of soil and plant-associated and newly described type strains.</title>
        <authorList>
            <person name="Whitman W."/>
        </authorList>
    </citation>
    <scope>NUCLEOTIDE SEQUENCE [LARGE SCALE GENOMIC DNA]</scope>
    <source>
        <strain evidence="2 3">CECT 7247</strain>
    </source>
</reference>
<dbReference type="PANTHER" id="PTHR42695:SF5">
    <property type="entry name" value="GLUTAMINE AMIDOTRANSFERASE YLR126C-RELATED"/>
    <property type="match status" value="1"/>
</dbReference>
<comment type="caution">
    <text evidence="2">The sequence shown here is derived from an EMBL/GenBank/DDBJ whole genome shotgun (WGS) entry which is preliminary data.</text>
</comment>
<dbReference type="EMBL" id="JACHXO010000001">
    <property type="protein sequence ID" value="MBB3193325.1"/>
    <property type="molecule type" value="Genomic_DNA"/>
</dbReference>
<dbReference type="PANTHER" id="PTHR42695">
    <property type="entry name" value="GLUTAMINE AMIDOTRANSFERASE YLR126C-RELATED"/>
    <property type="match status" value="1"/>
</dbReference>
<dbReference type="Pfam" id="PF00117">
    <property type="entry name" value="GATase"/>
    <property type="match status" value="1"/>
</dbReference>
<dbReference type="Proteomes" id="UP000574369">
    <property type="component" value="Unassembled WGS sequence"/>
</dbReference>
<evidence type="ECO:0000313" key="2">
    <source>
        <dbReference type="EMBL" id="MBB3193325.1"/>
    </source>
</evidence>